<dbReference type="AlphaFoldDB" id="A0A9Q1LTB6"/>
<sequence length="80" mass="9180">MENLVGRLSSGHQDPIGFTKTLPLAQQILMNNRLRPLEVVGRCFEISREAFRTGNKILALVPQWSFSDLGRGTHYIQLRW</sequence>
<reference evidence="2" key="1">
    <citation type="journal article" date="2023" name="Proc. Natl. Acad. Sci. U.S.A.">
        <title>Genomic and structural basis for evolution of tropane alkaloid biosynthesis.</title>
        <authorList>
            <person name="Wanga Y.-J."/>
            <person name="Taina T."/>
            <person name="Yua J.-Y."/>
            <person name="Lia J."/>
            <person name="Xua B."/>
            <person name="Chenc J."/>
            <person name="D'Auriad J.C."/>
            <person name="Huanga J.-P."/>
            <person name="Huanga S.-X."/>
        </authorList>
    </citation>
    <scope>NUCLEOTIDE SEQUENCE [LARGE SCALE GENOMIC DNA]</scope>
    <source>
        <strain evidence="2">cv. KIB-2019</strain>
    </source>
</reference>
<evidence type="ECO:0000313" key="1">
    <source>
        <dbReference type="EMBL" id="KAJ8541770.1"/>
    </source>
</evidence>
<proteinExistence type="predicted"/>
<organism evidence="1 2">
    <name type="scientific">Anisodus acutangulus</name>
    <dbReference type="NCBI Taxonomy" id="402998"/>
    <lineage>
        <taxon>Eukaryota</taxon>
        <taxon>Viridiplantae</taxon>
        <taxon>Streptophyta</taxon>
        <taxon>Embryophyta</taxon>
        <taxon>Tracheophyta</taxon>
        <taxon>Spermatophyta</taxon>
        <taxon>Magnoliopsida</taxon>
        <taxon>eudicotyledons</taxon>
        <taxon>Gunneridae</taxon>
        <taxon>Pentapetalae</taxon>
        <taxon>asterids</taxon>
        <taxon>lamiids</taxon>
        <taxon>Solanales</taxon>
        <taxon>Solanaceae</taxon>
        <taxon>Solanoideae</taxon>
        <taxon>Hyoscyameae</taxon>
        <taxon>Anisodus</taxon>
    </lineage>
</organism>
<dbReference type="Proteomes" id="UP001152561">
    <property type="component" value="Unassembled WGS sequence"/>
</dbReference>
<accession>A0A9Q1LTB6</accession>
<evidence type="ECO:0000313" key="2">
    <source>
        <dbReference type="Proteomes" id="UP001152561"/>
    </source>
</evidence>
<gene>
    <name evidence="1" type="ORF">K7X08_002586</name>
</gene>
<protein>
    <submittedName>
        <fullName evidence="1">Uncharacterized protein</fullName>
    </submittedName>
</protein>
<keyword evidence="2" id="KW-1185">Reference proteome</keyword>
<dbReference type="EMBL" id="JAJAGQ010000015">
    <property type="protein sequence ID" value="KAJ8541770.1"/>
    <property type="molecule type" value="Genomic_DNA"/>
</dbReference>
<comment type="caution">
    <text evidence="1">The sequence shown here is derived from an EMBL/GenBank/DDBJ whole genome shotgun (WGS) entry which is preliminary data.</text>
</comment>
<name>A0A9Q1LTB6_9SOLA</name>